<evidence type="ECO:0000313" key="1">
    <source>
        <dbReference type="EMBL" id="CAG8434174.1"/>
    </source>
</evidence>
<comment type="caution">
    <text evidence="1">The sequence shown here is derived from an EMBL/GenBank/DDBJ whole genome shotgun (WGS) entry which is preliminary data.</text>
</comment>
<gene>
    <name evidence="1" type="ORF">DEBURN_LOCUS660</name>
</gene>
<name>A0A9N8V144_9GLOM</name>
<keyword evidence="2" id="KW-1185">Reference proteome</keyword>
<proteinExistence type="predicted"/>
<dbReference type="Proteomes" id="UP000789706">
    <property type="component" value="Unassembled WGS sequence"/>
</dbReference>
<dbReference type="AlphaFoldDB" id="A0A9N8V144"/>
<sequence>MQEQNTVEFNYNEVAFEVIASNITHIAKMTEKAFEKYVK</sequence>
<reference evidence="1" key="1">
    <citation type="submission" date="2021-06" db="EMBL/GenBank/DDBJ databases">
        <authorList>
            <person name="Kallberg Y."/>
            <person name="Tangrot J."/>
            <person name="Rosling A."/>
        </authorList>
    </citation>
    <scope>NUCLEOTIDE SEQUENCE</scope>
    <source>
        <strain evidence="1">AZ414A</strain>
    </source>
</reference>
<accession>A0A9N8V144</accession>
<organism evidence="1 2">
    <name type="scientific">Diversispora eburnea</name>
    <dbReference type="NCBI Taxonomy" id="1213867"/>
    <lineage>
        <taxon>Eukaryota</taxon>
        <taxon>Fungi</taxon>
        <taxon>Fungi incertae sedis</taxon>
        <taxon>Mucoromycota</taxon>
        <taxon>Glomeromycotina</taxon>
        <taxon>Glomeromycetes</taxon>
        <taxon>Diversisporales</taxon>
        <taxon>Diversisporaceae</taxon>
        <taxon>Diversispora</taxon>
    </lineage>
</organism>
<protein>
    <submittedName>
        <fullName evidence="1">6691_t:CDS:1</fullName>
    </submittedName>
</protein>
<dbReference type="EMBL" id="CAJVPK010000023">
    <property type="protein sequence ID" value="CAG8434174.1"/>
    <property type="molecule type" value="Genomic_DNA"/>
</dbReference>
<evidence type="ECO:0000313" key="2">
    <source>
        <dbReference type="Proteomes" id="UP000789706"/>
    </source>
</evidence>